<evidence type="ECO:0000313" key="2">
    <source>
        <dbReference type="EMBL" id="GIL41896.1"/>
    </source>
</evidence>
<comment type="caution">
    <text evidence="2">The sequence shown here is derived from an EMBL/GenBank/DDBJ whole genome shotgun (WGS) entry which is preliminary data.</text>
</comment>
<dbReference type="AlphaFoldDB" id="A0A8S8XL50"/>
<keyword evidence="3" id="KW-1185">Reference proteome</keyword>
<dbReference type="InterPro" id="IPR010870">
    <property type="entry name" value="Porin_O/P"/>
</dbReference>
<organism evidence="2 3">
    <name type="scientific">Roseiterribacter gracilis</name>
    <dbReference type="NCBI Taxonomy" id="2812848"/>
    <lineage>
        <taxon>Bacteria</taxon>
        <taxon>Pseudomonadati</taxon>
        <taxon>Pseudomonadota</taxon>
        <taxon>Alphaproteobacteria</taxon>
        <taxon>Rhodospirillales</taxon>
        <taxon>Roseiterribacteraceae</taxon>
        <taxon>Roseiterribacter</taxon>
    </lineage>
</organism>
<feature type="chain" id="PRO_5035761565" evidence="1">
    <location>
        <begin position="26"/>
        <end position="523"/>
    </location>
</feature>
<name>A0A8S8XL50_9PROT</name>
<sequence>MTSKKLLLAGTILTAAFAVSTDAFAAETTTTKTTKTTTTTATSDTAVLRQQVLDLQKQLNDLKASLGTKVVATEKTVEELKKASASDVKVTLPNGRPTLATNDGNFSFAVTGRIHFDTASYFSTKSKDGSPSTGVPDLNNGVNVRRAFFGVTGKLWKDWEYALNLNAGGSGQELSNSTALLQEARLTYGGIKNWKFDIGYLDPQNNISEAMSSNDLAFIERAAVTNITEGIAATESRAAVGFRFNTDTVFASGYVTGSTVGNGPLASGTTAGDEQIGIVGRAAFLPYKSDVGVIHIGINGQKVLQNTQNTTPGPKPLIGGFADRPELRVDGRSFVSAVAAANTNASGGTLNIDNAYAYGLELAGAYRNFYFEGEYFRFGYETQNMLVSGTGITNRINPSVDFSGYYGQATYVLTGESRAYNIGTGAFGSPKPARPFSLETGGIGAWEVGVRYSYVNLNDTNGGFIVNGGKQALWTFGVNWYVNNNVRFMLNYITGDITKSAVLTNVPQGFKMDALALRTQFNF</sequence>
<dbReference type="Proteomes" id="UP000681075">
    <property type="component" value="Unassembled WGS sequence"/>
</dbReference>
<dbReference type="RefSeq" id="WP_420245578.1">
    <property type="nucleotide sequence ID" value="NZ_BOPV01000001.1"/>
</dbReference>
<feature type="signal peptide" evidence="1">
    <location>
        <begin position="1"/>
        <end position="25"/>
    </location>
</feature>
<reference evidence="2" key="1">
    <citation type="submission" date="2021-02" db="EMBL/GenBank/DDBJ databases">
        <title>Genome sequence of Rhodospirillales sp. strain TMPK1 isolated from soil.</title>
        <authorList>
            <person name="Nakai R."/>
            <person name="Kusada H."/>
            <person name="Tamaki H."/>
        </authorList>
    </citation>
    <scope>NUCLEOTIDE SEQUENCE</scope>
    <source>
        <strain evidence="2">TMPK1</strain>
    </source>
</reference>
<evidence type="ECO:0000256" key="1">
    <source>
        <dbReference type="SAM" id="SignalP"/>
    </source>
</evidence>
<dbReference type="EMBL" id="BOPV01000001">
    <property type="protein sequence ID" value="GIL41896.1"/>
    <property type="molecule type" value="Genomic_DNA"/>
</dbReference>
<proteinExistence type="predicted"/>
<evidence type="ECO:0000313" key="3">
    <source>
        <dbReference type="Proteomes" id="UP000681075"/>
    </source>
</evidence>
<accession>A0A8S8XL50</accession>
<dbReference type="Pfam" id="PF07396">
    <property type="entry name" value="Porin_O_P"/>
    <property type="match status" value="1"/>
</dbReference>
<keyword evidence="1" id="KW-0732">Signal</keyword>
<dbReference type="Gene3D" id="2.40.160.10">
    <property type="entry name" value="Porin"/>
    <property type="match status" value="1"/>
</dbReference>
<protein>
    <submittedName>
        <fullName evidence="2">Porin</fullName>
    </submittedName>
</protein>
<dbReference type="InterPro" id="IPR023614">
    <property type="entry name" value="Porin_dom_sf"/>
</dbReference>
<dbReference type="SUPFAM" id="SSF56935">
    <property type="entry name" value="Porins"/>
    <property type="match status" value="1"/>
</dbReference>
<gene>
    <name evidence="2" type="ORF">TMPK1_41330</name>
</gene>